<accession>A0AAN9FBW6</accession>
<evidence type="ECO:0000313" key="1">
    <source>
        <dbReference type="EMBL" id="KAK7273527.1"/>
    </source>
</evidence>
<reference evidence="1 2" key="1">
    <citation type="submission" date="2024-01" db="EMBL/GenBank/DDBJ databases">
        <title>The genomes of 5 underutilized Papilionoideae crops provide insights into root nodulation and disease resistanc.</title>
        <authorList>
            <person name="Yuan L."/>
        </authorList>
    </citation>
    <scope>NUCLEOTIDE SEQUENCE [LARGE SCALE GENOMIC DNA]</scope>
    <source>
        <strain evidence="1">ZHUSHIDOU_FW_LH</strain>
        <tissue evidence="1">Leaf</tissue>
    </source>
</reference>
<dbReference type="Proteomes" id="UP001372338">
    <property type="component" value="Unassembled WGS sequence"/>
</dbReference>
<comment type="caution">
    <text evidence="1">The sequence shown here is derived from an EMBL/GenBank/DDBJ whole genome shotgun (WGS) entry which is preliminary data.</text>
</comment>
<proteinExistence type="predicted"/>
<sequence length="71" mass="8448">MRRQIMRLTYIYTSKFAVLLHLLPKLVISYATNIICCTRYLKDPSLRLRVCSHHLHFWPSQTEKSTGGQRR</sequence>
<organism evidence="1 2">
    <name type="scientific">Crotalaria pallida</name>
    <name type="common">Smooth rattlebox</name>
    <name type="synonym">Crotalaria striata</name>
    <dbReference type="NCBI Taxonomy" id="3830"/>
    <lineage>
        <taxon>Eukaryota</taxon>
        <taxon>Viridiplantae</taxon>
        <taxon>Streptophyta</taxon>
        <taxon>Embryophyta</taxon>
        <taxon>Tracheophyta</taxon>
        <taxon>Spermatophyta</taxon>
        <taxon>Magnoliopsida</taxon>
        <taxon>eudicotyledons</taxon>
        <taxon>Gunneridae</taxon>
        <taxon>Pentapetalae</taxon>
        <taxon>rosids</taxon>
        <taxon>fabids</taxon>
        <taxon>Fabales</taxon>
        <taxon>Fabaceae</taxon>
        <taxon>Papilionoideae</taxon>
        <taxon>50 kb inversion clade</taxon>
        <taxon>genistoids sensu lato</taxon>
        <taxon>core genistoids</taxon>
        <taxon>Crotalarieae</taxon>
        <taxon>Crotalaria</taxon>
    </lineage>
</organism>
<keyword evidence="2" id="KW-1185">Reference proteome</keyword>
<protein>
    <submittedName>
        <fullName evidence="1">Uncharacterized protein</fullName>
    </submittedName>
</protein>
<gene>
    <name evidence="1" type="ORF">RIF29_14582</name>
</gene>
<dbReference type="AlphaFoldDB" id="A0AAN9FBW6"/>
<name>A0AAN9FBW6_CROPI</name>
<evidence type="ECO:0000313" key="2">
    <source>
        <dbReference type="Proteomes" id="UP001372338"/>
    </source>
</evidence>
<dbReference type="EMBL" id="JAYWIO010000003">
    <property type="protein sequence ID" value="KAK7273527.1"/>
    <property type="molecule type" value="Genomic_DNA"/>
</dbReference>